<sequence length="65" mass="7601">MQQRPERAASQMFMACCSFFFRPNGMSETANIRINPYLEDLNFNVDHSKDASYTEMGFMKAFTFK</sequence>
<reference evidence="1" key="1">
    <citation type="submission" date="2016-08" db="EMBL/GenBank/DDBJ databases">
        <title>Complete Genome Seqeunce of Paenibacillus sp. BIHB 4019 from tea rhizoplane.</title>
        <authorList>
            <person name="Thakur R."/>
            <person name="Swarnkar M.K."/>
            <person name="Gulati A."/>
        </authorList>
    </citation>
    <scope>NUCLEOTIDE SEQUENCE [LARGE SCALE GENOMIC DNA]</scope>
    <source>
        <strain evidence="1">BIHB4019</strain>
    </source>
</reference>
<name>A0A1B2DRB8_9BACL</name>
<proteinExistence type="predicted"/>
<protein>
    <submittedName>
        <fullName evidence="1">Uncharacterized protein</fullName>
    </submittedName>
</protein>
<evidence type="ECO:0000313" key="1">
    <source>
        <dbReference type="EMBL" id="ANY70259.1"/>
    </source>
</evidence>
<gene>
    <name evidence="1" type="ORF">BBD42_29975</name>
</gene>
<accession>A0A1B2DRB8</accession>
<dbReference type="EMBL" id="CP016808">
    <property type="protein sequence ID" value="ANY70259.1"/>
    <property type="molecule type" value="Genomic_DNA"/>
</dbReference>
<dbReference type="RefSeq" id="WP_099521191.1">
    <property type="nucleotide sequence ID" value="NZ_CP016808.1"/>
</dbReference>
<dbReference type="AlphaFoldDB" id="A0A1B2DRB8"/>
<organism evidence="1">
    <name type="scientific">Paenibacillus sp. BIHB 4019</name>
    <dbReference type="NCBI Taxonomy" id="1870819"/>
    <lineage>
        <taxon>Bacteria</taxon>
        <taxon>Bacillati</taxon>
        <taxon>Bacillota</taxon>
        <taxon>Bacilli</taxon>
        <taxon>Bacillales</taxon>
        <taxon>Paenibacillaceae</taxon>
        <taxon>Paenibacillus</taxon>
    </lineage>
</organism>